<dbReference type="SUPFAM" id="SSF55846">
    <property type="entry name" value="N-acetylmuramoyl-L-alanine amidase-like"/>
    <property type="match status" value="1"/>
</dbReference>
<dbReference type="OrthoDB" id="240606at2"/>
<organism evidence="5 6">
    <name type="scientific">Lujinxingia vulgaris</name>
    <dbReference type="NCBI Taxonomy" id="2600176"/>
    <lineage>
        <taxon>Bacteria</taxon>
        <taxon>Deltaproteobacteria</taxon>
        <taxon>Bradymonadales</taxon>
        <taxon>Lujinxingiaceae</taxon>
        <taxon>Lujinxingia</taxon>
    </lineage>
</organism>
<gene>
    <name evidence="5" type="ORF">FRC96_13760</name>
</gene>
<dbReference type="SMART" id="SM00701">
    <property type="entry name" value="PGRP"/>
    <property type="match status" value="1"/>
</dbReference>
<dbReference type="EMBL" id="VOSL01000054">
    <property type="protein sequence ID" value="TXD34673.1"/>
    <property type="molecule type" value="Genomic_DNA"/>
</dbReference>
<comment type="caution">
    <text evidence="5">The sequence shown here is derived from an EMBL/GenBank/DDBJ whole genome shotgun (WGS) entry which is preliminary data.</text>
</comment>
<protein>
    <recommendedName>
        <fullName evidence="7">Peptidoglycan recognition protein family domain-containing protein</fullName>
    </recommendedName>
</protein>
<dbReference type="InterPro" id="IPR006619">
    <property type="entry name" value="PGRP_domain_met/bac"/>
</dbReference>
<feature type="domain" description="N-acetylmuramoyl-L-alanine amidase" evidence="3">
    <location>
        <begin position="332"/>
        <end position="468"/>
    </location>
</feature>
<dbReference type="PANTHER" id="PTHR11022">
    <property type="entry name" value="PEPTIDOGLYCAN RECOGNITION PROTEIN"/>
    <property type="match status" value="1"/>
</dbReference>
<proteinExistence type="inferred from homology"/>
<dbReference type="InterPro" id="IPR015510">
    <property type="entry name" value="PGRP"/>
</dbReference>
<dbReference type="Proteomes" id="UP000321046">
    <property type="component" value="Unassembled WGS sequence"/>
</dbReference>
<dbReference type="GO" id="GO:0008270">
    <property type="term" value="F:zinc ion binding"/>
    <property type="evidence" value="ECO:0007669"/>
    <property type="project" value="InterPro"/>
</dbReference>
<feature type="region of interest" description="Disordered" evidence="2">
    <location>
        <begin position="279"/>
        <end position="319"/>
    </location>
</feature>
<dbReference type="Gene3D" id="3.40.80.10">
    <property type="entry name" value="Peptidoglycan recognition protein-like"/>
    <property type="match status" value="1"/>
</dbReference>
<evidence type="ECO:0000259" key="3">
    <source>
        <dbReference type="SMART" id="SM00644"/>
    </source>
</evidence>
<reference evidence="5 6" key="1">
    <citation type="submission" date="2019-08" db="EMBL/GenBank/DDBJ databases">
        <title>Bradymonadales sp. TMQ2.</title>
        <authorList>
            <person name="Liang Q."/>
        </authorList>
    </citation>
    <scope>NUCLEOTIDE SEQUENCE [LARGE SCALE GENOMIC DNA]</scope>
    <source>
        <strain evidence="5 6">TMQ2</strain>
    </source>
</reference>
<dbReference type="GO" id="GO:0009253">
    <property type="term" value="P:peptidoglycan catabolic process"/>
    <property type="evidence" value="ECO:0007669"/>
    <property type="project" value="InterPro"/>
</dbReference>
<dbReference type="SMART" id="SM00644">
    <property type="entry name" value="Ami_2"/>
    <property type="match status" value="1"/>
</dbReference>
<dbReference type="InterPro" id="IPR002502">
    <property type="entry name" value="Amidase_domain"/>
</dbReference>
<dbReference type="Pfam" id="PF01510">
    <property type="entry name" value="Amidase_2"/>
    <property type="match status" value="1"/>
</dbReference>
<evidence type="ECO:0000313" key="5">
    <source>
        <dbReference type="EMBL" id="TXD34673.1"/>
    </source>
</evidence>
<dbReference type="PANTHER" id="PTHR11022:SF41">
    <property type="entry name" value="PEPTIDOGLYCAN-RECOGNITION PROTEIN LC-RELATED"/>
    <property type="match status" value="1"/>
</dbReference>
<feature type="domain" description="Peptidoglycan recognition protein family" evidence="4">
    <location>
        <begin position="322"/>
        <end position="456"/>
    </location>
</feature>
<evidence type="ECO:0008006" key="7">
    <source>
        <dbReference type="Google" id="ProtNLM"/>
    </source>
</evidence>
<dbReference type="CDD" id="cd06583">
    <property type="entry name" value="PGRP"/>
    <property type="match status" value="1"/>
</dbReference>
<feature type="compositionally biased region" description="Gly residues" evidence="2">
    <location>
        <begin position="288"/>
        <end position="308"/>
    </location>
</feature>
<comment type="similarity">
    <text evidence="1">Belongs to the N-acetylmuramoyl-L-alanine amidase 2 family.</text>
</comment>
<name>A0A5C6WYZ7_9DELT</name>
<evidence type="ECO:0000313" key="6">
    <source>
        <dbReference type="Proteomes" id="UP000321046"/>
    </source>
</evidence>
<sequence length="926" mass="99446">MRSSFAGSVYFVHTQPTVPVARPVRIHRCDFGAALTEIDSAEDDTMARMVMKMWPAMGLALLASMVAAGCGFNDGLDLDDTVEVRVQELSSFCSVQVEGYGAVDVEEDYLPSVIACENGNAPMEALKAQAVAARTYAAFIVEAERRPLVPTTRDQVYDCSHAQVEQRHRDAVNATRGQVLTHNGRLAAAFYVAGAIPSTSSCRPARGDRDPTGTEKWVTYNQGRTGSGVQGTHLGSLVNPANRGAKSQNGAACLANNGWDYKRILRFYYGDDIRPMVPPNSQCADDGGNPGGGDVCSGLSSGGSGNDGGSNTPSCTDSSQAVRIMPRSAWNARAPRYNTPAHTPNRITVHHTVTANGVADGANEVRKIQQMHFNRRFHDVGYHFLISHDGTIYQGTPENKVGAHVGNQNTGNLGISLLGSFHLSTPPSDAQLSSLSRLIRHLSDKYNIPINRTQVKGHGERAATLCPGQQVMSRFDSILANAKADAVCEGGDSDEEEQVDGQDVASYRYVRVSGVDLEPTNSDSPLDGYEVDAIYVEKADGTVVNAARVACSPGVQNANAAIGASDNTSCDNRAQTAAGVPPGADLIVELQEPVKKGDVLYVTQAGYPVALSDCSPNGTAKISLSNDGSIWKVLDSAAQGNQRWTLGTEHFVYDEDDEAEGPNGGGLEFIVPRAGHWYRPDMTFKVVASDPRIVEVRYEAEHDNFHLGTSSDRSSNFEEGYTYEFFGERVIFAIGLDANGNEVARREVRVTITDFDGTIPEDRRALPYYPDANVDSAMAERLATEAAKCQETGGAQRCSPGNNGYSLGRCWAGVKGALRRAGINFDKLQGHGPCSAYTFQLSAFGFRCNADANPDVLRSIGLQKVDIATTDAPRGAIISWDRGCIGYHAVHGHIEIVREPGIACSDFCGRIRGNAPHCASVYMPIN</sequence>
<dbReference type="InterPro" id="IPR013693">
    <property type="entry name" value="SpoIID/LytB_N"/>
</dbReference>
<accession>A0A5C6WYZ7</accession>
<evidence type="ECO:0000256" key="2">
    <source>
        <dbReference type="SAM" id="MobiDB-lite"/>
    </source>
</evidence>
<dbReference type="InterPro" id="IPR036505">
    <property type="entry name" value="Amidase/PGRP_sf"/>
</dbReference>
<evidence type="ECO:0000256" key="1">
    <source>
        <dbReference type="ARBA" id="ARBA00007553"/>
    </source>
</evidence>
<dbReference type="GO" id="GO:0008745">
    <property type="term" value="F:N-acetylmuramoyl-L-alanine amidase activity"/>
    <property type="evidence" value="ECO:0007669"/>
    <property type="project" value="InterPro"/>
</dbReference>
<dbReference type="AlphaFoldDB" id="A0A5C6WYZ7"/>
<dbReference type="Pfam" id="PF08486">
    <property type="entry name" value="SpoIID"/>
    <property type="match status" value="1"/>
</dbReference>
<evidence type="ECO:0000259" key="4">
    <source>
        <dbReference type="SMART" id="SM00701"/>
    </source>
</evidence>